<feature type="region of interest" description="Disordered" evidence="1">
    <location>
        <begin position="1160"/>
        <end position="1184"/>
    </location>
</feature>
<feature type="chain" id="PRO_5023941660" description="Tetratricopeptide repeat protein" evidence="2">
    <location>
        <begin position="28"/>
        <end position="1184"/>
    </location>
</feature>
<protein>
    <recommendedName>
        <fullName evidence="5">Tetratricopeptide repeat protein</fullName>
    </recommendedName>
</protein>
<dbReference type="Proteomes" id="UP000325797">
    <property type="component" value="Chromosome"/>
</dbReference>
<evidence type="ECO:0000256" key="1">
    <source>
        <dbReference type="SAM" id="MobiDB-lite"/>
    </source>
</evidence>
<sequence>MTLSQRIAVVLTALMLAALVAMSGARAEETIRTRGWVHEKEGFGRLVFDWTTAVGYSAKVEGQKLVIEFDRPAGFATDRALSLLSPYIVGIAEQTDRRLVLNLTGPWTLKSFKDGTKVAFDLFGTPPALAKATPAAAPAPAAPPAAFSSTSPPTPAPATAPPPVAPAQAAAAAIQPPPSNATTAAPVVKLRFGQHDGFTRLVLDFPAPVPYRLERQGDEARLLIDAPARLALDGTVRSWPAPLKDLHADGSESKPVLALSLMPGTAIKDFRDGPRLVLDLAKGGDAAAASAASATPTAPTAATPSAAQTPPAAAVGTPAPNDGGKPRPLLPANAMTAADLLNGASTTSPAPAHADAAPDDDDVPVVAPPPLDPNAPLLAVAVDRTGDGPSLQFPWAVPTGLAIFRRSGALWLVFDQAARFDLSALSTPAPIGPASIGRAMQIGGMPATLRLTGINGLAALPRRDGNKWIIDLRPQAEGPATPIAVTADAASASPRVLLKLISAGDPLTLLDPEVGDRLTVVTSAEPGLGVVPSQGWPAFRLLATVQGIAIEPKQDGLQVTKTAGGIAIAAAADPALASIADAPKPAAANGDAPDPEGPAASERLFDLPAWRREDEGDFPTVEARLKAAVDAASDDKREMARLDLARFYFAHGRAAETGGLIDLIGTERQDPLLDPQLLLMQAASAFLTGDPVAADAALNQHALDGEVEAEPWRGAVATLKGDWSKAADDFQDADTLVTDYPQPVRFQLEALAAEAAIQTQDTTGAQDWLDKLKADRPVPAQQAKIAFLQGLLARSQGDVAAAGEAWDRVGPEADGDTAARTEFARVDLARETGAISNAEAIKRLEALRFATRGSLLEFPLLKRLGELYLADGRPRQGLGLLRQLASHFPQHRDLDKVMADMTQGFRDAFLGGTARKLKPLEAISLYGEFSELTPPGAEGGAVAMALADRMIDIDLLDRADAVLLDQVRHKLTGADKARVGAKLAQVRLLDDDPEGALGALKESGGPDLPADLAAERRRVEAQALHRAGRSLEAVALLANDQDPEAGKLKARIYWELKEWAAAAREFDHLLADADAQLLTPDQAEWGVAEAIAWSLAGDKFKLAELRQALGPAMKETAQAQTFAMLTDPESDPNALLATKLAAVARFESFMSDYKAKHGDGGAAATAPNTSQAPSTAPATAIAGG</sequence>
<name>A0A5J6N107_9PROT</name>
<organism evidence="3 4">
    <name type="scientific">Hypericibacter adhaerens</name>
    <dbReference type="NCBI Taxonomy" id="2602016"/>
    <lineage>
        <taxon>Bacteria</taxon>
        <taxon>Pseudomonadati</taxon>
        <taxon>Pseudomonadota</taxon>
        <taxon>Alphaproteobacteria</taxon>
        <taxon>Rhodospirillales</taxon>
        <taxon>Dongiaceae</taxon>
        <taxon>Hypericibacter</taxon>
    </lineage>
</organism>
<feature type="region of interest" description="Disordered" evidence="1">
    <location>
        <begin position="291"/>
        <end position="364"/>
    </location>
</feature>
<proteinExistence type="predicted"/>
<reference evidence="3 4" key="1">
    <citation type="submission" date="2019-08" db="EMBL/GenBank/DDBJ databases">
        <title>Hyperibacter terrae gen. nov., sp. nov. and Hyperibacter viscosus sp. nov., two new members in the family Rhodospirillaceae isolated from the rhizosphere of Hypericum perforatum.</title>
        <authorList>
            <person name="Noviana Z."/>
        </authorList>
    </citation>
    <scope>NUCLEOTIDE SEQUENCE [LARGE SCALE GENOMIC DNA]</scope>
    <source>
        <strain evidence="3 4">R5959</strain>
    </source>
</reference>
<feature type="compositionally biased region" description="Pro residues" evidence="1">
    <location>
        <begin position="152"/>
        <end position="165"/>
    </location>
</feature>
<dbReference type="KEGG" id="hadh:FRZ61_34570"/>
<dbReference type="RefSeq" id="WP_191909075.1">
    <property type="nucleotide sequence ID" value="NZ_CP042582.1"/>
</dbReference>
<dbReference type="Gene3D" id="1.25.40.10">
    <property type="entry name" value="Tetratricopeptide repeat domain"/>
    <property type="match status" value="1"/>
</dbReference>
<evidence type="ECO:0000313" key="4">
    <source>
        <dbReference type="Proteomes" id="UP000325797"/>
    </source>
</evidence>
<feature type="compositionally biased region" description="Low complexity" evidence="1">
    <location>
        <begin position="291"/>
        <end position="320"/>
    </location>
</feature>
<keyword evidence="4" id="KW-1185">Reference proteome</keyword>
<accession>A0A5J6N107</accession>
<feature type="compositionally biased region" description="Low complexity" evidence="1">
    <location>
        <begin position="134"/>
        <end position="151"/>
    </location>
</feature>
<keyword evidence="2" id="KW-0732">Signal</keyword>
<evidence type="ECO:0000256" key="2">
    <source>
        <dbReference type="SAM" id="SignalP"/>
    </source>
</evidence>
<dbReference type="InterPro" id="IPR011990">
    <property type="entry name" value="TPR-like_helical_dom_sf"/>
</dbReference>
<evidence type="ECO:0008006" key="5">
    <source>
        <dbReference type="Google" id="ProtNLM"/>
    </source>
</evidence>
<gene>
    <name evidence="3" type="ORF">FRZ61_34570</name>
</gene>
<evidence type="ECO:0000313" key="3">
    <source>
        <dbReference type="EMBL" id="QEX23519.1"/>
    </source>
</evidence>
<dbReference type="AlphaFoldDB" id="A0A5J6N107"/>
<feature type="compositionally biased region" description="Low complexity" evidence="1">
    <location>
        <begin position="1162"/>
        <end position="1184"/>
    </location>
</feature>
<feature type="region of interest" description="Disordered" evidence="1">
    <location>
        <begin position="134"/>
        <end position="178"/>
    </location>
</feature>
<dbReference type="EMBL" id="CP042582">
    <property type="protein sequence ID" value="QEX23519.1"/>
    <property type="molecule type" value="Genomic_DNA"/>
</dbReference>
<feature type="signal peptide" evidence="2">
    <location>
        <begin position="1"/>
        <end position="27"/>
    </location>
</feature>